<reference evidence="4" key="1">
    <citation type="submission" date="2021-06" db="EMBL/GenBank/DDBJ databases">
        <title>Description of novel taxa of the family Lachnospiraceae.</title>
        <authorList>
            <person name="Chaplin A.V."/>
            <person name="Sokolova S.R."/>
            <person name="Pikina A.P."/>
            <person name="Korzhanova M."/>
            <person name="Belova V."/>
            <person name="Korostin D."/>
            <person name="Efimov B.A."/>
        </authorList>
    </citation>
    <scope>NUCLEOTIDE SEQUENCE</scope>
    <source>
        <strain evidence="4">ASD5720</strain>
    </source>
</reference>
<dbReference type="GO" id="GO:0003677">
    <property type="term" value="F:DNA binding"/>
    <property type="evidence" value="ECO:0007669"/>
    <property type="project" value="UniProtKB-KW"/>
</dbReference>
<evidence type="ECO:0000259" key="3">
    <source>
        <dbReference type="PROSITE" id="PS51000"/>
    </source>
</evidence>
<evidence type="ECO:0000313" key="4">
    <source>
        <dbReference type="EMBL" id="MBU9735583.1"/>
    </source>
</evidence>
<dbReference type="PANTHER" id="PTHR30363">
    <property type="entry name" value="HTH-TYPE TRANSCRIPTIONAL REGULATOR SRLR-RELATED"/>
    <property type="match status" value="1"/>
</dbReference>
<organism evidence="4 5">
    <name type="scientific">Diplocloster agilis</name>
    <dbReference type="NCBI Taxonomy" id="2850323"/>
    <lineage>
        <taxon>Bacteria</taxon>
        <taxon>Bacillati</taxon>
        <taxon>Bacillota</taxon>
        <taxon>Clostridia</taxon>
        <taxon>Lachnospirales</taxon>
        <taxon>Lachnospiraceae</taxon>
        <taxon>Diplocloster</taxon>
    </lineage>
</organism>
<evidence type="ECO:0000256" key="2">
    <source>
        <dbReference type="ARBA" id="ARBA00023163"/>
    </source>
</evidence>
<gene>
    <name evidence="4" type="ORF">KTH89_03475</name>
</gene>
<feature type="domain" description="HTH deoR-type" evidence="3">
    <location>
        <begin position="3"/>
        <end position="58"/>
    </location>
</feature>
<name>A0A949K4T4_9FIRM</name>
<dbReference type="Proteomes" id="UP000712157">
    <property type="component" value="Unassembled WGS sequence"/>
</dbReference>
<evidence type="ECO:0000256" key="1">
    <source>
        <dbReference type="ARBA" id="ARBA00023015"/>
    </source>
</evidence>
<keyword evidence="4" id="KW-0238">DNA-binding</keyword>
<dbReference type="InterPro" id="IPR037171">
    <property type="entry name" value="NagB/RpiA_transferase-like"/>
</dbReference>
<dbReference type="InterPro" id="IPR036388">
    <property type="entry name" value="WH-like_DNA-bd_sf"/>
</dbReference>
<proteinExistence type="predicted"/>
<dbReference type="SMART" id="SM01134">
    <property type="entry name" value="DeoRC"/>
    <property type="match status" value="1"/>
</dbReference>
<dbReference type="InterPro" id="IPR036390">
    <property type="entry name" value="WH_DNA-bd_sf"/>
</dbReference>
<sequence>MFVEERQNTIVSLVNEKGKVRVKDLSELFQVTEDCIRKDLAALEKAGMLKRAYGGAVRNRITPHELNVVQRKDKNIEAKRRIAEKALRLIRNDDMIYMDVSTANTELAKLLVSSGLKVTVVTNMIDVMLTLAVPDTKIHTVFIGGTFGPGKDGFMGCMSMEEISHFKFNKAFLGAVGVDLFDNSVYTYAAEDGMTKQSAIAVSKMIYLMLETRKFNTDGTFKYARADDFNGFIVEEKPGDDVLDALKDYSLEII</sequence>
<dbReference type="GO" id="GO:0003700">
    <property type="term" value="F:DNA-binding transcription factor activity"/>
    <property type="evidence" value="ECO:0007669"/>
    <property type="project" value="InterPro"/>
</dbReference>
<dbReference type="AlphaFoldDB" id="A0A949K4T4"/>
<dbReference type="Pfam" id="PF00455">
    <property type="entry name" value="DeoRC"/>
    <property type="match status" value="1"/>
</dbReference>
<dbReference type="SUPFAM" id="SSF100950">
    <property type="entry name" value="NagB/RpiA/CoA transferase-like"/>
    <property type="match status" value="1"/>
</dbReference>
<dbReference type="SMART" id="SM00420">
    <property type="entry name" value="HTH_DEOR"/>
    <property type="match status" value="1"/>
</dbReference>
<dbReference type="InterPro" id="IPR014036">
    <property type="entry name" value="DeoR-like_C"/>
</dbReference>
<dbReference type="PROSITE" id="PS51000">
    <property type="entry name" value="HTH_DEOR_2"/>
    <property type="match status" value="1"/>
</dbReference>
<dbReference type="PANTHER" id="PTHR30363:SF44">
    <property type="entry name" value="AGA OPERON TRANSCRIPTIONAL REPRESSOR-RELATED"/>
    <property type="match status" value="1"/>
</dbReference>
<comment type="caution">
    <text evidence="4">The sequence shown here is derived from an EMBL/GenBank/DDBJ whole genome shotgun (WGS) entry which is preliminary data.</text>
</comment>
<evidence type="ECO:0000313" key="5">
    <source>
        <dbReference type="Proteomes" id="UP000712157"/>
    </source>
</evidence>
<dbReference type="RefSeq" id="WP_158343021.1">
    <property type="nucleotide sequence ID" value="NZ_JAHQCW010000003.1"/>
</dbReference>
<accession>A0A949K4T4</accession>
<dbReference type="InterPro" id="IPR001034">
    <property type="entry name" value="DeoR_HTH"/>
</dbReference>
<dbReference type="InterPro" id="IPR050313">
    <property type="entry name" value="Carb_Metab_HTH_regulators"/>
</dbReference>
<dbReference type="Gene3D" id="1.10.10.10">
    <property type="entry name" value="Winged helix-like DNA-binding domain superfamily/Winged helix DNA-binding domain"/>
    <property type="match status" value="1"/>
</dbReference>
<keyword evidence="5" id="KW-1185">Reference proteome</keyword>
<protein>
    <submittedName>
        <fullName evidence="4">DeoR/GlpR family DNA-binding transcription regulator</fullName>
    </submittedName>
</protein>
<dbReference type="SUPFAM" id="SSF46785">
    <property type="entry name" value="Winged helix' DNA-binding domain"/>
    <property type="match status" value="1"/>
</dbReference>
<dbReference type="Pfam" id="PF08220">
    <property type="entry name" value="HTH_DeoR"/>
    <property type="match status" value="1"/>
</dbReference>
<dbReference type="EMBL" id="JAHQCW010000003">
    <property type="protein sequence ID" value="MBU9735583.1"/>
    <property type="molecule type" value="Genomic_DNA"/>
</dbReference>
<keyword evidence="1" id="KW-0805">Transcription regulation</keyword>
<keyword evidence="2" id="KW-0804">Transcription</keyword>
<dbReference type="PRINTS" id="PR00037">
    <property type="entry name" value="HTHLACR"/>
</dbReference>